<dbReference type="GO" id="GO:0051607">
    <property type="term" value="P:defense response to virus"/>
    <property type="evidence" value="ECO:0007669"/>
    <property type="project" value="UniProtKB-KW"/>
</dbReference>
<dbReference type="GO" id="GO:0003723">
    <property type="term" value="F:RNA binding"/>
    <property type="evidence" value="ECO:0007669"/>
    <property type="project" value="UniProtKB-KW"/>
</dbReference>
<evidence type="ECO:0000256" key="3">
    <source>
        <dbReference type="ARBA" id="ARBA00022884"/>
    </source>
</evidence>
<dbReference type="AlphaFoldDB" id="E1YM94"/>
<dbReference type="EMBL" id="FR695877">
    <property type="protein sequence ID" value="CBX31227.1"/>
    <property type="molecule type" value="Genomic_DNA"/>
</dbReference>
<dbReference type="NCBIfam" id="TIGR01903">
    <property type="entry name" value="cas5_csm4"/>
    <property type="match status" value="1"/>
</dbReference>
<comment type="similarity">
    <text evidence="1">Belongs to the CRISPR-associated Csm4 family.</text>
</comment>
<sequence length="344" mass="39622">MKDYIIHLAPRSSYEIAMHSDTLFGAICWGIRMLFGEKRLVEILEEYKKSPPFLLSSAFPCKFDGKEYQYFLPKPVLKPLAINDLDIFTIEADVKKETYHSNKINTIWAANEHKKFKKIKFVGIVNFKTCLKQPDEAVLFRDYLERHLSEPSRYCKTETTQKNSLDRLFHSTTGAGNTFYVPEIAYREKYGLYFLLKTKNIDEYIKPVLLFLEDSGIGPNARTGKNWFKAEISEKTLFDGKNSQAGDSFITLSRYIKNEPINKEASFYQIASVRSKVESRLEFAGEDVWKHRVSYFTAGSVINPENKADHYGSLVPVKSIGGKTIYQYGYAYPVWINHGGKNEL</sequence>
<protein>
    <recommendedName>
        <fullName evidence="2">CRISPR system Cms protein Csm4</fullName>
    </recommendedName>
</protein>
<proteinExistence type="inferred from homology"/>
<organism evidence="5">
    <name type="scientific">uncultured Desulfobacterium sp</name>
    <dbReference type="NCBI Taxonomy" id="201089"/>
    <lineage>
        <taxon>Bacteria</taxon>
        <taxon>Pseudomonadati</taxon>
        <taxon>Thermodesulfobacteriota</taxon>
        <taxon>Desulfobacteria</taxon>
        <taxon>Desulfobacterales</taxon>
        <taxon>Desulfobacteriaceae</taxon>
        <taxon>Desulfobacterium</taxon>
        <taxon>environmental samples</taxon>
    </lineage>
</organism>
<evidence type="ECO:0000256" key="1">
    <source>
        <dbReference type="ARBA" id="ARBA00005772"/>
    </source>
</evidence>
<keyword evidence="3" id="KW-0694">RNA-binding</keyword>
<evidence type="ECO:0000313" key="5">
    <source>
        <dbReference type="EMBL" id="CBX31227.1"/>
    </source>
</evidence>
<evidence type="ECO:0000256" key="2">
    <source>
        <dbReference type="ARBA" id="ARBA00016109"/>
    </source>
</evidence>
<evidence type="ECO:0000256" key="4">
    <source>
        <dbReference type="ARBA" id="ARBA00023118"/>
    </source>
</evidence>
<name>E1YM94_9BACT</name>
<accession>E1YM94</accession>
<keyword evidence="4" id="KW-0051">Antiviral defense</keyword>
<reference evidence="5" key="1">
    <citation type="journal article" date="2011" name="Environ. Microbiol.">
        <title>Genomic insights into the metabolic potential of the polycyclic aromatic hydrocarbon degrading sulfate-reducing Deltaproteobacterium N47.</title>
        <authorList>
            <person name="Bergmann F."/>
            <person name="Selesi D."/>
            <person name="Weinmaier T."/>
            <person name="Tischler P."/>
            <person name="Rattei T."/>
            <person name="Meckenstock R.U."/>
        </authorList>
    </citation>
    <scope>NUCLEOTIDE SEQUENCE</scope>
</reference>
<gene>
    <name evidence="5" type="ORF">N47_E47390</name>
</gene>
<dbReference type="InterPro" id="IPR005510">
    <property type="entry name" value="Csm4"/>
</dbReference>